<dbReference type="GO" id="GO:0051256">
    <property type="term" value="P:mitotic spindle midzone assembly"/>
    <property type="evidence" value="ECO:0007669"/>
    <property type="project" value="TreeGrafter"/>
</dbReference>
<dbReference type="SUPFAM" id="SSF57889">
    <property type="entry name" value="Cysteine-rich domain"/>
    <property type="match status" value="1"/>
</dbReference>
<name>A0A0N4ZWR2_PARTI</name>
<dbReference type="Gene3D" id="1.10.555.10">
    <property type="entry name" value="Rho GTPase activation protein"/>
    <property type="match status" value="1"/>
</dbReference>
<evidence type="ECO:0000256" key="1">
    <source>
        <dbReference type="ARBA" id="ARBA00022723"/>
    </source>
</evidence>
<dbReference type="GO" id="GO:0030496">
    <property type="term" value="C:midbody"/>
    <property type="evidence" value="ECO:0007669"/>
    <property type="project" value="TreeGrafter"/>
</dbReference>
<dbReference type="InterPro" id="IPR000198">
    <property type="entry name" value="RhoGAP_dom"/>
</dbReference>
<dbReference type="Pfam" id="PF00620">
    <property type="entry name" value="RhoGAP"/>
    <property type="match status" value="1"/>
</dbReference>
<dbReference type="InterPro" id="IPR046349">
    <property type="entry name" value="C1-like_sf"/>
</dbReference>
<keyword evidence="6" id="KW-1185">Reference proteome</keyword>
<dbReference type="PANTHER" id="PTHR46199:SF3">
    <property type="entry name" value="RAC GTPASE-ACTIVATING PROTEIN 1"/>
    <property type="match status" value="1"/>
</dbReference>
<evidence type="ECO:0000256" key="3">
    <source>
        <dbReference type="SAM" id="Coils"/>
    </source>
</evidence>
<dbReference type="GO" id="GO:0000281">
    <property type="term" value="P:mitotic cytokinesis"/>
    <property type="evidence" value="ECO:0007669"/>
    <property type="project" value="TreeGrafter"/>
</dbReference>
<dbReference type="GO" id="GO:0005096">
    <property type="term" value="F:GTPase activator activity"/>
    <property type="evidence" value="ECO:0007669"/>
    <property type="project" value="TreeGrafter"/>
</dbReference>
<dbReference type="STRING" id="131310.A0A0N4ZWR2"/>
<evidence type="ECO:0000256" key="2">
    <source>
        <dbReference type="ARBA" id="ARBA00022833"/>
    </source>
</evidence>
<dbReference type="GO" id="GO:0051233">
    <property type="term" value="C:spindle midzone"/>
    <property type="evidence" value="ECO:0007669"/>
    <property type="project" value="TreeGrafter"/>
</dbReference>
<dbReference type="GO" id="GO:0097149">
    <property type="term" value="C:centralspindlin complex"/>
    <property type="evidence" value="ECO:0007669"/>
    <property type="project" value="TreeGrafter"/>
</dbReference>
<dbReference type="InterPro" id="IPR002219">
    <property type="entry name" value="PKC_DAG/PE"/>
</dbReference>
<dbReference type="GO" id="GO:0007266">
    <property type="term" value="P:Rho protein signal transduction"/>
    <property type="evidence" value="ECO:0007669"/>
    <property type="project" value="TreeGrafter"/>
</dbReference>
<dbReference type="GO" id="GO:0032154">
    <property type="term" value="C:cleavage furrow"/>
    <property type="evidence" value="ECO:0007669"/>
    <property type="project" value="TreeGrafter"/>
</dbReference>
<feature type="domain" description="Phorbol-ester/DAG-type" evidence="4">
    <location>
        <begin position="229"/>
        <end position="277"/>
    </location>
</feature>
<keyword evidence="3" id="KW-0175">Coiled coil</keyword>
<dbReference type="PROSITE" id="PS50081">
    <property type="entry name" value="ZF_DAG_PE_2"/>
    <property type="match status" value="1"/>
</dbReference>
<dbReference type="PROSITE" id="PS50238">
    <property type="entry name" value="RHOGAP"/>
    <property type="match status" value="1"/>
</dbReference>
<evidence type="ECO:0000259" key="4">
    <source>
        <dbReference type="PROSITE" id="PS50081"/>
    </source>
</evidence>
<dbReference type="GO" id="GO:0046872">
    <property type="term" value="F:metal ion binding"/>
    <property type="evidence" value="ECO:0007669"/>
    <property type="project" value="UniProtKB-KW"/>
</dbReference>
<sequence length="513" mass="58389">MRRVDTTSLLQEHAQLFSAYESLALSSTKDVIDAYELTLAEYQESSSFRRELDEFKSYCDTAIEKNKELEKTVKQKDEEITALRCKLSDYEKENRHLKNCLENLKNVYATKLKKIKNTSGDKICTDSEDDIDFDMTGESGKSGESKINFNETVNDDNNEVRQSLTSEIVIDSLKRSASDLPSRPSRFQSRDLNTTIGSDCQTPLRPIREYIDSTSNISWTNGELISDKTHKFFSKGFHLGSCNICESLLFKTKNVLSCLDCNLLGHVNCLSNTAIPCIPRHSFPRMFNRIRLSLAECCPDSNPMIPYIVIRCIIAIERFYINQEGVYRIPGNPDNIQRLYVALKNPKTAVDLSKEFPETIVGCLKRFLRELREPLIPASSWKEFTNVAEENNLEGLNVAFCDLPRPNADTLAFICSHLQRVIEKSEINKMPIDNIAQVMGPIIVGNSRRHCDDIIKNQEMKKQTTTMKALLSLPTTYWEPFIKPVSKNKRISLSRPISTLNTINRSARYSLGG</sequence>
<organism evidence="6 7">
    <name type="scientific">Parastrongyloides trichosuri</name>
    <name type="common">Possum-specific nematode worm</name>
    <dbReference type="NCBI Taxonomy" id="131310"/>
    <lineage>
        <taxon>Eukaryota</taxon>
        <taxon>Metazoa</taxon>
        <taxon>Ecdysozoa</taxon>
        <taxon>Nematoda</taxon>
        <taxon>Chromadorea</taxon>
        <taxon>Rhabditida</taxon>
        <taxon>Tylenchina</taxon>
        <taxon>Panagrolaimomorpha</taxon>
        <taxon>Strongyloidoidea</taxon>
        <taxon>Strongyloididae</taxon>
        <taxon>Parastrongyloides</taxon>
    </lineage>
</organism>
<evidence type="ECO:0000313" key="6">
    <source>
        <dbReference type="Proteomes" id="UP000038045"/>
    </source>
</evidence>
<feature type="domain" description="Rho-GAP" evidence="5">
    <location>
        <begin position="292"/>
        <end position="478"/>
    </location>
</feature>
<dbReference type="WBParaSite" id="PTRK_0001312800.1">
    <property type="protein sequence ID" value="PTRK_0001312800.1"/>
    <property type="gene ID" value="PTRK_0001312800"/>
</dbReference>
<dbReference type="AlphaFoldDB" id="A0A0N4ZWR2"/>
<dbReference type="PANTHER" id="PTHR46199">
    <property type="entry name" value="RAC GTPASE-ACTIVATING PROTEIN 1"/>
    <property type="match status" value="1"/>
</dbReference>
<keyword evidence="1" id="KW-0479">Metal-binding</keyword>
<protein>
    <submittedName>
        <fullName evidence="7">Rac GTPase-activating protein 1</fullName>
    </submittedName>
</protein>
<dbReference type="SMART" id="SM00324">
    <property type="entry name" value="RhoGAP"/>
    <property type="match status" value="1"/>
</dbReference>
<reference evidence="7" key="1">
    <citation type="submission" date="2017-02" db="UniProtKB">
        <authorList>
            <consortium name="WormBaseParasite"/>
        </authorList>
    </citation>
    <scope>IDENTIFICATION</scope>
</reference>
<dbReference type="PROSITE" id="PS00479">
    <property type="entry name" value="ZF_DAG_PE_1"/>
    <property type="match status" value="1"/>
</dbReference>
<dbReference type="SUPFAM" id="SSF48350">
    <property type="entry name" value="GTPase activation domain, GAP"/>
    <property type="match status" value="1"/>
</dbReference>
<feature type="coiled-coil region" evidence="3">
    <location>
        <begin position="59"/>
        <end position="107"/>
    </location>
</feature>
<dbReference type="GO" id="GO:0005634">
    <property type="term" value="C:nucleus"/>
    <property type="evidence" value="ECO:0007669"/>
    <property type="project" value="TreeGrafter"/>
</dbReference>
<evidence type="ECO:0000259" key="5">
    <source>
        <dbReference type="PROSITE" id="PS50238"/>
    </source>
</evidence>
<proteinExistence type="predicted"/>
<dbReference type="InterPro" id="IPR008936">
    <property type="entry name" value="Rho_GTPase_activation_prot"/>
</dbReference>
<evidence type="ECO:0000313" key="7">
    <source>
        <dbReference type="WBParaSite" id="PTRK_0001312800.1"/>
    </source>
</evidence>
<keyword evidence="2" id="KW-0862">Zinc</keyword>
<accession>A0A0N4ZWR2</accession>
<dbReference type="Gene3D" id="3.30.60.20">
    <property type="match status" value="1"/>
</dbReference>
<dbReference type="Proteomes" id="UP000038045">
    <property type="component" value="Unplaced"/>
</dbReference>